<dbReference type="EMBL" id="KR080198">
    <property type="protein sequence ID" value="AKF14512.1"/>
    <property type="molecule type" value="Genomic_DNA"/>
</dbReference>
<evidence type="ECO:0000313" key="2">
    <source>
        <dbReference type="EMBL" id="AKF14512.1"/>
    </source>
</evidence>
<evidence type="ECO:0000256" key="1">
    <source>
        <dbReference type="SAM" id="MobiDB-lite"/>
    </source>
</evidence>
<protein>
    <recommendedName>
        <fullName evidence="4">Head-to-tail adaptor</fullName>
    </recommendedName>
</protein>
<dbReference type="KEGG" id="vg:26635906"/>
<dbReference type="OrthoDB" id="10713at10239"/>
<accession>A0A0F6SJN2</accession>
<evidence type="ECO:0008006" key="4">
    <source>
        <dbReference type="Google" id="ProtNLM"/>
    </source>
</evidence>
<feature type="compositionally biased region" description="Acidic residues" evidence="1">
    <location>
        <begin position="1"/>
        <end position="12"/>
    </location>
</feature>
<dbReference type="RefSeq" id="YP_009209492.1">
    <property type="nucleotide sequence ID" value="NC_028922.1"/>
</dbReference>
<proteinExistence type="predicted"/>
<name>A0A0F6SJN2_9CAUD</name>
<dbReference type="Proteomes" id="UP000201500">
    <property type="component" value="Segment"/>
</dbReference>
<feature type="region of interest" description="Disordered" evidence="1">
    <location>
        <begin position="1"/>
        <end position="20"/>
    </location>
</feature>
<sequence>MSEPIDVEDQDQPDPNGPGPLVLTPDDLKNFATIATAKAQDMIDDALGTAFIHAPCIFAPDFDPAKRKAAKAIVRGAILRWNEAGTGAAVTQSSQSYSQTLDTRQTRKVMFFPSEVDALKRLCRADDEDSGAYSIDMLPSETVQHAEICSIYFGGGCSCGAILTQGLPLWERDNGWA</sequence>
<keyword evidence="3" id="KW-1185">Reference proteome</keyword>
<evidence type="ECO:0000313" key="3">
    <source>
        <dbReference type="Proteomes" id="UP000201500"/>
    </source>
</evidence>
<reference evidence="2 3" key="1">
    <citation type="journal article" date="2015" name="Genome Announc.">
        <title>Genome Sequences of Cluster G Mycobacteriophages Cambiare, FlagStaff, and MOOREtheMARYer.</title>
        <authorList>
            <person name="Pope W.H."/>
            <person name="Augustine D.A."/>
            <person name="Carroll D.C."/>
            <person name="Duncan J.C."/>
            <person name="Harwi K.M."/>
            <person name="Howry R."/>
            <person name="Jagessar B."/>
            <person name="Lum B.A."/>
            <person name="Meinert J.W."/>
            <person name="Migliozzi J.S."/>
            <person name="Milliken K.A."/>
            <person name="Mitchell C.J."/>
            <person name="Nalatwad A.S."/>
            <person name="Orlandini K.C."/>
            <person name="Rhein M.J."/>
            <person name="Saravanan V."/>
            <person name="Seese B.A."/>
            <person name="Schiebel J.G."/>
            <person name="Thomas K.B."/>
            <person name="Adkins N.L."/>
            <person name="Cohen K.L."/>
            <person name="Iyengar V.B."/>
            <person name="Kim H."/>
            <person name="Kramer Z.J."/>
            <person name="Montgomery M.T."/>
            <person name="Schafer C.E."/>
            <person name="Wilkes K.E."/>
            <person name="Grubb S.R."/>
            <person name="Warner M.H."/>
            <person name="Bowman C.A."/>
            <person name="Russell D.A."/>
            <person name="Hatfull G.F."/>
        </authorList>
    </citation>
    <scope>NUCLEOTIDE SEQUENCE [LARGE SCALE GENOMIC DNA]</scope>
</reference>
<dbReference type="GeneID" id="26635906"/>
<gene>
    <name evidence="2" type="primary">10</name>
    <name evidence="2" type="ORF">SEA_CAMBIARE_10</name>
</gene>
<organism evidence="2 3">
    <name type="scientific">Mycobacterium phage Cambiare</name>
    <dbReference type="NCBI Taxonomy" id="1647305"/>
    <lineage>
        <taxon>Viruses</taxon>
        <taxon>Duplodnaviria</taxon>
        <taxon>Heunggongvirae</taxon>
        <taxon>Uroviricota</taxon>
        <taxon>Caudoviricetes</taxon>
        <taxon>Gclasvirinae</taxon>
        <taxon>Avocadovirus</taxon>
        <taxon>Avocadovirus cambiare</taxon>
    </lineage>
</organism>